<dbReference type="AlphaFoldDB" id="A0A366HQ84"/>
<comment type="caution">
    <text evidence="2">The sequence shown here is derived from an EMBL/GenBank/DDBJ whole genome shotgun (WGS) entry which is preliminary data.</text>
</comment>
<dbReference type="EMBL" id="QNRR01000002">
    <property type="protein sequence ID" value="RBP45812.1"/>
    <property type="molecule type" value="Genomic_DNA"/>
</dbReference>
<keyword evidence="3" id="KW-1185">Reference proteome</keyword>
<sequence length="533" mass="57716">MKNKGPAPKKAPPAKKPVPAKSKVVAKAKPKPAPAKKPAAPVKKSATVAAKKPEVQARAAVNHSKNGKSVDIAAWDVDPESDMKGGKRPAATLSLGILPMQIQGDVVKPGIYQPGSANFRYWNAADALRRARDVWKPHLPEGLQWHHGATLEIVLDAGDDLNAYYDRKTLSFYRGNVKGKDIYTADSPDVVAHEFGHAVLDALRPDLWDAALDEVAAFHESFGDITSILSAMQLESVAEAVIKETGGLLYQNSSLSRVAEQYGKAVCLLNPNSAPPDCLRNAVNSFFYHEPMHLPCMAPHSQLSSEPHSFSRVFTAGFFEAVAGMLKVHAEKPKAADVQAVAKDAAALLARAVRSAALSAAFYSEISAQVIWADAPLFNGKYEEVLRSAFVRRGLLSLEAVRSLRAEAARAVTAGKPNQPGDEMPRGRDMMMRASAYGLGEGALVVRTASFSRRGMIAPAAPDAGSTPVPGVEQATQSFLETLFRRGRVDFSQCKAGLSSVPHSHVKRKTHYLVEQNGQYHLRRRCFDEGMDW</sequence>
<name>A0A366HQ84_9BACT</name>
<evidence type="ECO:0000256" key="1">
    <source>
        <dbReference type="SAM" id="MobiDB-lite"/>
    </source>
</evidence>
<dbReference type="Proteomes" id="UP000253426">
    <property type="component" value="Unassembled WGS sequence"/>
</dbReference>
<feature type="region of interest" description="Disordered" evidence="1">
    <location>
        <begin position="1"/>
        <end position="63"/>
    </location>
</feature>
<dbReference type="SUPFAM" id="SSF55486">
    <property type="entry name" value="Metalloproteases ('zincins'), catalytic domain"/>
    <property type="match status" value="1"/>
</dbReference>
<organism evidence="2 3">
    <name type="scientific">Roseimicrobium gellanilyticum</name>
    <dbReference type="NCBI Taxonomy" id="748857"/>
    <lineage>
        <taxon>Bacteria</taxon>
        <taxon>Pseudomonadati</taxon>
        <taxon>Verrucomicrobiota</taxon>
        <taxon>Verrucomicrobiia</taxon>
        <taxon>Verrucomicrobiales</taxon>
        <taxon>Verrucomicrobiaceae</taxon>
        <taxon>Roseimicrobium</taxon>
    </lineage>
</organism>
<dbReference type="RefSeq" id="WP_147263243.1">
    <property type="nucleotide sequence ID" value="NZ_QNRR01000002.1"/>
</dbReference>
<proteinExistence type="predicted"/>
<dbReference type="OrthoDB" id="178184at2"/>
<dbReference type="Gene3D" id="3.10.170.10">
    <property type="match status" value="1"/>
</dbReference>
<evidence type="ECO:0000313" key="2">
    <source>
        <dbReference type="EMBL" id="RBP45812.1"/>
    </source>
</evidence>
<feature type="compositionally biased region" description="Low complexity" evidence="1">
    <location>
        <begin position="36"/>
        <end position="50"/>
    </location>
</feature>
<evidence type="ECO:0000313" key="3">
    <source>
        <dbReference type="Proteomes" id="UP000253426"/>
    </source>
</evidence>
<gene>
    <name evidence="2" type="ORF">DES53_102194</name>
</gene>
<reference evidence="2 3" key="1">
    <citation type="submission" date="2018-06" db="EMBL/GenBank/DDBJ databases">
        <title>Genomic Encyclopedia of Type Strains, Phase IV (KMG-IV): sequencing the most valuable type-strain genomes for metagenomic binning, comparative biology and taxonomic classification.</title>
        <authorList>
            <person name="Goeker M."/>
        </authorList>
    </citation>
    <scope>NUCLEOTIDE SEQUENCE [LARGE SCALE GENOMIC DNA]</scope>
    <source>
        <strain evidence="2 3">DSM 25532</strain>
    </source>
</reference>
<protein>
    <submittedName>
        <fullName evidence="2">Uncharacterized protein</fullName>
    </submittedName>
</protein>
<accession>A0A366HQ84</accession>